<evidence type="ECO:0000256" key="1">
    <source>
        <dbReference type="SAM" id="MobiDB-lite"/>
    </source>
</evidence>
<feature type="transmembrane region" description="Helical" evidence="2">
    <location>
        <begin position="1223"/>
        <end position="1244"/>
    </location>
</feature>
<gene>
    <name evidence="5" type="ORF">AAWM_05734</name>
</gene>
<feature type="region of interest" description="Disordered" evidence="1">
    <location>
        <begin position="920"/>
        <end position="945"/>
    </location>
</feature>
<feature type="transmembrane region" description="Helical" evidence="2">
    <location>
        <begin position="1170"/>
        <end position="1191"/>
    </location>
</feature>
<evidence type="ECO:0000259" key="4">
    <source>
        <dbReference type="Pfam" id="PF23317"/>
    </source>
</evidence>
<keyword evidence="2" id="KW-1133">Transmembrane helix</keyword>
<dbReference type="STRING" id="105351.A0A401KUD1"/>
<feature type="region of interest" description="Disordered" evidence="1">
    <location>
        <begin position="1364"/>
        <end position="1578"/>
    </location>
</feature>
<feature type="region of interest" description="Disordered" evidence="1">
    <location>
        <begin position="1692"/>
        <end position="1761"/>
    </location>
</feature>
<evidence type="ECO:0000259" key="3">
    <source>
        <dbReference type="Pfam" id="PF23190"/>
    </source>
</evidence>
<dbReference type="EMBL" id="BDHI01000014">
    <property type="protein sequence ID" value="GCB22849.1"/>
    <property type="molecule type" value="Genomic_DNA"/>
</dbReference>
<dbReference type="Pfam" id="PF23317">
    <property type="entry name" value="YVC1_C"/>
    <property type="match status" value="1"/>
</dbReference>
<feature type="compositionally biased region" description="Basic and acidic residues" evidence="1">
    <location>
        <begin position="1692"/>
        <end position="1712"/>
    </location>
</feature>
<dbReference type="Pfam" id="PF23190">
    <property type="entry name" value="LHD_TRPY1"/>
    <property type="match status" value="1"/>
</dbReference>
<evidence type="ECO:0000256" key="2">
    <source>
        <dbReference type="SAM" id="Phobius"/>
    </source>
</evidence>
<feature type="transmembrane region" description="Helical" evidence="2">
    <location>
        <begin position="1109"/>
        <end position="1129"/>
    </location>
</feature>
<feature type="region of interest" description="Disordered" evidence="1">
    <location>
        <begin position="650"/>
        <end position="711"/>
    </location>
</feature>
<feature type="domain" description="YVC1 N-terminal linker helical" evidence="3">
    <location>
        <begin position="730"/>
        <end position="906"/>
    </location>
</feature>
<evidence type="ECO:0000313" key="6">
    <source>
        <dbReference type="Proteomes" id="UP000286921"/>
    </source>
</evidence>
<feature type="transmembrane region" description="Helical" evidence="2">
    <location>
        <begin position="1004"/>
        <end position="1021"/>
    </location>
</feature>
<feature type="domain" description="Calcium channel YVC1-like C-terminal transmembrane" evidence="4">
    <location>
        <begin position="980"/>
        <end position="1288"/>
    </location>
</feature>
<keyword evidence="2" id="KW-0472">Membrane</keyword>
<comment type="caution">
    <text evidence="5">The sequence shown here is derived from an EMBL/GenBank/DDBJ whole genome shotgun (WGS) entry which is preliminary data.</text>
</comment>
<feature type="transmembrane region" description="Helical" evidence="2">
    <location>
        <begin position="1033"/>
        <end position="1057"/>
    </location>
</feature>
<dbReference type="Proteomes" id="UP000286921">
    <property type="component" value="Unassembled WGS sequence"/>
</dbReference>
<organism evidence="5 6">
    <name type="scientific">Aspergillus awamori</name>
    <name type="common">Black koji mold</name>
    <dbReference type="NCBI Taxonomy" id="105351"/>
    <lineage>
        <taxon>Eukaryota</taxon>
        <taxon>Fungi</taxon>
        <taxon>Dikarya</taxon>
        <taxon>Ascomycota</taxon>
        <taxon>Pezizomycotina</taxon>
        <taxon>Eurotiomycetes</taxon>
        <taxon>Eurotiomycetidae</taxon>
        <taxon>Eurotiales</taxon>
        <taxon>Aspergillaceae</taxon>
        <taxon>Aspergillus</taxon>
    </lineage>
</organism>
<feature type="transmembrane region" description="Helical" evidence="2">
    <location>
        <begin position="975"/>
        <end position="992"/>
    </location>
</feature>
<dbReference type="PANTHER" id="PTHR35859:SF4">
    <property type="entry name" value="MEMBRANE CHANNEL PROTEIN, PUTATIVE (AFU_ORTHOLOGUE AFUA_6G11300)-RELATED"/>
    <property type="match status" value="1"/>
</dbReference>
<dbReference type="PANTHER" id="PTHR35859">
    <property type="entry name" value="NONSELECTIVE CATION CHANNEL PROTEIN"/>
    <property type="match status" value="1"/>
</dbReference>
<feature type="transmembrane region" description="Helical" evidence="2">
    <location>
        <begin position="1141"/>
        <end position="1161"/>
    </location>
</feature>
<feature type="compositionally biased region" description="Polar residues" evidence="1">
    <location>
        <begin position="652"/>
        <end position="672"/>
    </location>
</feature>
<keyword evidence="6" id="KW-1185">Reference proteome</keyword>
<feature type="transmembrane region" description="Helical" evidence="2">
    <location>
        <begin position="1069"/>
        <end position="1089"/>
    </location>
</feature>
<accession>A0A401KUD1</accession>
<dbReference type="InterPro" id="IPR052971">
    <property type="entry name" value="TRP_calcium_channel"/>
</dbReference>
<protein>
    <submittedName>
        <fullName evidence="5">Calcium channel YVC1</fullName>
    </submittedName>
</protein>
<feature type="compositionally biased region" description="Basic residues" evidence="1">
    <location>
        <begin position="1505"/>
        <end position="1520"/>
    </location>
</feature>
<dbReference type="InterPro" id="IPR056336">
    <property type="entry name" value="YVC1_C"/>
</dbReference>
<proteinExistence type="predicted"/>
<dbReference type="InterPro" id="IPR056337">
    <property type="entry name" value="LHD_YVC1"/>
</dbReference>
<name>A0A401KUD1_ASPAW</name>
<sequence>MLVTIPRIILEYEAKDIPQDKIFYFALLGSEALVTVTVAGVDLGAFGFIPPAAMQRSTTDISDGCANTLGIENWNAWVGSAMAEDSPRWLTNLGYCPVGACVCSKMGPQPKMPKSTGIQGYPTAGESPSYSGLCSFACNYGNCIEGVCVTVEVPLIIPTVSHFTPDTCTAGTGSGALAGLCSYGCKVGYCPIHNYTCTATDPLNLPALRVFPPPETIVDCATLPASEVTVPILRDGSDPACTETPSCDFSRVFSTLDALAAAVDALEPACIDFYTLDGLLTVLQQTLTNYTGITSSYDDKFNDYVKYIKEIIPDQLTDFMRTDTPYGLGNAYFQCTYSQNGRNHTRGSCPGDIGIDTGTFTVYYDLVDAEGFYGNLSANYGIDKTWIEFGKQEHKEPCTPQMYKNGCAAVDRTYIGFPVKAADSAITVTNPKDIMTQALPNIQNLTDTITTAKIEIALGSWMDTDDDIVQSLSLAVFLLSQAVASMQSVVAVAESYEAAQKKKMINEILMGVLLVVPFVGELDAVADVFAGLSRIITLIGDAGAGATTIYAIVEDPKMAPLTILETLLLGGMRDPQEFSTMGAARRGMSKDDIKGLGSEIEALDDQFQSIVAKLTAIFDPPIVAETSGDDDFKMLASLLRPKKRRVYAERSPFSSPYTTRDSQWPALQNNAPQRGPEPGYEEINGYNGTHEGPGARSEDDTDEEDDEPIESTPLLPIFSASHLDTLPVYDITHAIRPLIVARCETTLTWDQLRSPQISQFLVKPIQQKIRALHFSRATLYALITNCLQFSKEVHLNPGNSGVSQTRAMVSELLAIKLLREYSTRELIDALSYEFYPLNGQTPTATVSSDRAPGWYSTPGSKRPAIARVSCLEVAIRAQAKRFLSHPLVVQQLEAIWAGTIVFHSASDYLHRSPAQVRNNGRLQYGTAPDPSPLDTSHRQPQPNVSGLRRSVTIYDPRDASLFKLSRLRVPRYRQFLSTLSFAVLLGLFLAVLNQRRLEITPLEVIFWLWSAGFMLDEIVGFNEQGFSLYLMSFWNLFDLGILFLLFCYYCMRLYGAILPYTRNHIVADQAYDILAANAVLLFPRLFSVLDHYRYFSQLLIAFRIMASDLIAVFLLIIIACSGFFVAFTQAFGNSDDHSPGAVAYALFQMLMGFTPTAWSLWDEYNMLGKLILTVFLFICHFVVVTILITVLTNSFMSIVQNANQEHQFLFAVNTISMVKSDALFSYVAPTNILAWLITPLRYFVPFREFVRINRTIIKITHLPILFTICFYEKAILSSQVIDSTDLIESTSRGDSSDRFRARRRFRAFSSQIRPFVREPSVATYQKDRALDEVFRRPFRDATARRPVAALDRRGSHSVVNKWMQTMGSGSVNPPDEQDSEEVERLERFPRGRTGFRRTFTRSLRDFTETNHSATSDADRPPHVASSPATPRNGRTFMTPMRSRQLSRQTGMEGDDELTSDDNGGWAGEQRSGPLDSEDDTPQTTKQSPIHTPPKHFSSRPSTARLKSRKTSPARRIKNHTRNYSGATMLYNPISSENNHEAAKASPSPVRPRAETPDPAGGAVLSTSADQWTLKRHNANGSRLRNVTMTRSDPMSVPDVGGFSVPDSHFQRRRQASILDGLGSDLGDNKAIANGFLGGVPSSLTTQIAYATGNIRRADSPSSSQDMLSKLVLARMNNIEEGFREVIKEVKDLRRGGTSRSESRVDEQRGVQREKKKRRPDKKEPKKDLQGSRKSKTSSEGQWSDELAFEKRRDEPSGDDNL</sequence>
<evidence type="ECO:0000313" key="5">
    <source>
        <dbReference type="EMBL" id="GCB22849.1"/>
    </source>
</evidence>
<feature type="compositionally biased region" description="Acidic residues" evidence="1">
    <location>
        <begin position="699"/>
        <end position="709"/>
    </location>
</feature>
<feature type="compositionally biased region" description="Basic and acidic residues" evidence="1">
    <location>
        <begin position="1720"/>
        <end position="1730"/>
    </location>
</feature>
<reference evidence="5 6" key="1">
    <citation type="submission" date="2016-09" db="EMBL/GenBank/DDBJ databases">
        <title>Aspergillus awamori IFM 58123T.</title>
        <authorList>
            <person name="Kusuya Y."/>
            <person name="Shimizu M."/>
            <person name="Takahashi H."/>
            <person name="Yaguchi T."/>
        </authorList>
    </citation>
    <scope>NUCLEOTIDE SEQUENCE [LARGE SCALE GENOMIC DNA]</scope>
    <source>
        <strain evidence="5 6">IFM 58123</strain>
    </source>
</reference>
<keyword evidence="2" id="KW-0812">Transmembrane</keyword>